<dbReference type="EMBL" id="GGFM01009716">
    <property type="protein sequence ID" value="MBW30467.1"/>
    <property type="molecule type" value="Transcribed_RNA"/>
</dbReference>
<protein>
    <submittedName>
        <fullName evidence="2">Putative secreted peptide</fullName>
    </submittedName>
</protein>
<feature type="compositionally biased region" description="Low complexity" evidence="1">
    <location>
        <begin position="1"/>
        <end position="21"/>
    </location>
</feature>
<feature type="region of interest" description="Disordered" evidence="1">
    <location>
        <begin position="1"/>
        <end position="24"/>
    </location>
</feature>
<organism evidence="2">
    <name type="scientific">Anopheles braziliensis</name>
    <dbReference type="NCBI Taxonomy" id="58242"/>
    <lineage>
        <taxon>Eukaryota</taxon>
        <taxon>Metazoa</taxon>
        <taxon>Ecdysozoa</taxon>
        <taxon>Arthropoda</taxon>
        <taxon>Hexapoda</taxon>
        <taxon>Insecta</taxon>
        <taxon>Pterygota</taxon>
        <taxon>Neoptera</taxon>
        <taxon>Endopterygota</taxon>
        <taxon>Diptera</taxon>
        <taxon>Nematocera</taxon>
        <taxon>Culicoidea</taxon>
        <taxon>Culicidae</taxon>
        <taxon>Anophelinae</taxon>
        <taxon>Anopheles</taxon>
    </lineage>
</organism>
<evidence type="ECO:0000313" key="2">
    <source>
        <dbReference type="EMBL" id="MBW30467.1"/>
    </source>
</evidence>
<evidence type="ECO:0000256" key="1">
    <source>
        <dbReference type="SAM" id="MobiDB-lite"/>
    </source>
</evidence>
<dbReference type="AlphaFoldDB" id="A0A2M3ZPF7"/>
<sequence length="77" mass="7545">MAAFGATPAAAAAPVTDALPPTSVPGGASERGFFLPPFGCGTSISVSSFGISETLARNSFSSVCAITTTSSPGLLYT</sequence>
<accession>A0A2M3ZPF7</accession>
<name>A0A2M3ZPF7_9DIPT</name>
<reference evidence="2" key="1">
    <citation type="submission" date="2018-01" db="EMBL/GenBank/DDBJ databases">
        <title>An insight into the sialome of Amazonian anophelines.</title>
        <authorList>
            <person name="Ribeiro J.M."/>
            <person name="Scarpassa V."/>
            <person name="Calvo E."/>
        </authorList>
    </citation>
    <scope>NUCLEOTIDE SEQUENCE</scope>
    <source>
        <tissue evidence="2">Salivary glands</tissue>
    </source>
</reference>
<proteinExistence type="predicted"/>